<accession>A0AA40FQ32</accession>
<dbReference type="EMBL" id="JAHYIQ010000021">
    <property type="protein sequence ID" value="KAK1123248.1"/>
    <property type="molecule type" value="Genomic_DNA"/>
</dbReference>
<reference evidence="2" key="1">
    <citation type="submission" date="2021-10" db="EMBL/GenBank/DDBJ databases">
        <title>Melipona bicolor Genome sequencing and assembly.</title>
        <authorList>
            <person name="Araujo N.S."/>
            <person name="Arias M.C."/>
        </authorList>
    </citation>
    <scope>NUCLEOTIDE SEQUENCE</scope>
    <source>
        <strain evidence="2">USP_2M_L1-L4_2017</strain>
        <tissue evidence="2">Whole body</tissue>
    </source>
</reference>
<organism evidence="2 3">
    <name type="scientific">Melipona bicolor</name>
    <dbReference type="NCBI Taxonomy" id="60889"/>
    <lineage>
        <taxon>Eukaryota</taxon>
        <taxon>Metazoa</taxon>
        <taxon>Ecdysozoa</taxon>
        <taxon>Arthropoda</taxon>
        <taxon>Hexapoda</taxon>
        <taxon>Insecta</taxon>
        <taxon>Pterygota</taxon>
        <taxon>Neoptera</taxon>
        <taxon>Endopterygota</taxon>
        <taxon>Hymenoptera</taxon>
        <taxon>Apocrita</taxon>
        <taxon>Aculeata</taxon>
        <taxon>Apoidea</taxon>
        <taxon>Anthophila</taxon>
        <taxon>Apidae</taxon>
        <taxon>Melipona</taxon>
    </lineage>
</organism>
<evidence type="ECO:0000313" key="3">
    <source>
        <dbReference type="Proteomes" id="UP001177670"/>
    </source>
</evidence>
<name>A0AA40FQ32_9HYME</name>
<keyword evidence="3" id="KW-1185">Reference proteome</keyword>
<feature type="region of interest" description="Disordered" evidence="1">
    <location>
        <begin position="21"/>
        <end position="54"/>
    </location>
</feature>
<sequence length="54" mass="6418">MRKYGKVEQVLGKRGKKEVRYMRGGTWHDGTPHERMQESGLEDWDRGGADWKKR</sequence>
<evidence type="ECO:0000313" key="2">
    <source>
        <dbReference type="EMBL" id="KAK1123248.1"/>
    </source>
</evidence>
<comment type="caution">
    <text evidence="2">The sequence shown here is derived from an EMBL/GenBank/DDBJ whole genome shotgun (WGS) entry which is preliminary data.</text>
</comment>
<feature type="compositionally biased region" description="Basic and acidic residues" evidence="1">
    <location>
        <begin position="30"/>
        <end position="54"/>
    </location>
</feature>
<proteinExistence type="predicted"/>
<dbReference type="AlphaFoldDB" id="A0AA40FQ32"/>
<gene>
    <name evidence="2" type="ORF">K0M31_008878</name>
</gene>
<evidence type="ECO:0000256" key="1">
    <source>
        <dbReference type="SAM" id="MobiDB-lite"/>
    </source>
</evidence>
<dbReference type="Proteomes" id="UP001177670">
    <property type="component" value="Unassembled WGS sequence"/>
</dbReference>
<protein>
    <submittedName>
        <fullName evidence="2">Uncharacterized protein</fullName>
    </submittedName>
</protein>